<dbReference type="SUPFAM" id="SSF52047">
    <property type="entry name" value="RNI-like"/>
    <property type="match status" value="1"/>
</dbReference>
<protein>
    <recommendedName>
        <fullName evidence="3">F-box domain-containing protein</fullName>
    </recommendedName>
</protein>
<name>A0A9P5X841_9AGAR</name>
<organism evidence="1 2">
    <name type="scientific">Macrolepiota fuliginosa MF-IS2</name>
    <dbReference type="NCBI Taxonomy" id="1400762"/>
    <lineage>
        <taxon>Eukaryota</taxon>
        <taxon>Fungi</taxon>
        <taxon>Dikarya</taxon>
        <taxon>Basidiomycota</taxon>
        <taxon>Agaricomycotina</taxon>
        <taxon>Agaricomycetes</taxon>
        <taxon>Agaricomycetidae</taxon>
        <taxon>Agaricales</taxon>
        <taxon>Agaricineae</taxon>
        <taxon>Agaricaceae</taxon>
        <taxon>Macrolepiota</taxon>
    </lineage>
</organism>
<keyword evidence="2" id="KW-1185">Reference proteome</keyword>
<evidence type="ECO:0008006" key="3">
    <source>
        <dbReference type="Google" id="ProtNLM"/>
    </source>
</evidence>
<dbReference type="Proteomes" id="UP000807342">
    <property type="component" value="Unassembled WGS sequence"/>
</dbReference>
<proteinExistence type="predicted"/>
<evidence type="ECO:0000313" key="1">
    <source>
        <dbReference type="EMBL" id="KAF9446233.1"/>
    </source>
</evidence>
<dbReference type="EMBL" id="MU151257">
    <property type="protein sequence ID" value="KAF9446233.1"/>
    <property type="molecule type" value="Genomic_DNA"/>
</dbReference>
<evidence type="ECO:0000313" key="2">
    <source>
        <dbReference type="Proteomes" id="UP000807342"/>
    </source>
</evidence>
<accession>A0A9P5X841</accession>
<sequence>MVARCTRISSCYITHNQKPSMSTATYFSCPKCGHQVAQEGHPHLFTPLSLVQRSEGEQTILSQEISRLESTVRTLSEKLVVLRTRLNEIRSTTTVFPPEVLSTVFRFVCLSNKSNSPEAHEDERIYLYPVFSLCSVSSYWRRLAISTPELWTVLDLTHKRRTPSPPKSLALLHVYAARSSGQFLCIKIDTTMKRKREPSHLHPIHAPINLTELEHGVFVQYPSKVQKLTLFSTLGKWVFLVQLLGPQLTKLRVGLVDWWEPDCPPLKLVDCRWTTSLTVLELYGAPITDCVQLLMHCPSLIEYRACRPITVQLTPENQIPPNHTVTLEHLKWFEWTTTQVYWDAAILKHIHLPSLQRLDWVEHGPDSLPPYLGMTSHFSRAQFYTYLTQFLSFPSSTLTNLQIDLADITNEDVLYFAPTITVSAPNLRKLTIRCIRGFYNTIPSTIVPLLRPLLADGGDLVVPLPALEHLFFKTRSGILVGTPSIQENNHGPESVLLFDIIKQRRDLLHISSFRLEFDMVDEWSPGVIQGFRELIKEGLKLEVFVASRPVGWLHQDSPPVYLSGSVQ</sequence>
<comment type="caution">
    <text evidence="1">The sequence shown here is derived from an EMBL/GenBank/DDBJ whole genome shotgun (WGS) entry which is preliminary data.</text>
</comment>
<dbReference type="OrthoDB" id="3017490at2759"/>
<dbReference type="AlphaFoldDB" id="A0A9P5X841"/>
<reference evidence="1" key="1">
    <citation type="submission" date="2020-11" db="EMBL/GenBank/DDBJ databases">
        <authorList>
            <consortium name="DOE Joint Genome Institute"/>
            <person name="Ahrendt S."/>
            <person name="Riley R."/>
            <person name="Andreopoulos W."/>
            <person name="Labutti K."/>
            <person name="Pangilinan J."/>
            <person name="Ruiz-Duenas F.J."/>
            <person name="Barrasa J.M."/>
            <person name="Sanchez-Garcia M."/>
            <person name="Camarero S."/>
            <person name="Miyauchi S."/>
            <person name="Serrano A."/>
            <person name="Linde D."/>
            <person name="Babiker R."/>
            <person name="Drula E."/>
            <person name="Ayuso-Fernandez I."/>
            <person name="Pacheco R."/>
            <person name="Padilla G."/>
            <person name="Ferreira P."/>
            <person name="Barriuso J."/>
            <person name="Kellner H."/>
            <person name="Castanera R."/>
            <person name="Alfaro M."/>
            <person name="Ramirez L."/>
            <person name="Pisabarro A.G."/>
            <person name="Kuo A."/>
            <person name="Tritt A."/>
            <person name="Lipzen A."/>
            <person name="He G."/>
            <person name="Yan M."/>
            <person name="Ng V."/>
            <person name="Cullen D."/>
            <person name="Martin F."/>
            <person name="Rosso M.-N."/>
            <person name="Henrissat B."/>
            <person name="Hibbett D."/>
            <person name="Martinez A.T."/>
            <person name="Grigoriev I.V."/>
        </authorList>
    </citation>
    <scope>NUCLEOTIDE SEQUENCE</scope>
    <source>
        <strain evidence="1">MF-IS2</strain>
    </source>
</reference>
<gene>
    <name evidence="1" type="ORF">P691DRAFT_217122</name>
</gene>